<proteinExistence type="predicted"/>
<evidence type="ECO:0000256" key="1">
    <source>
        <dbReference type="SAM" id="MobiDB-lite"/>
    </source>
</evidence>
<keyword evidence="3" id="KW-1185">Reference proteome</keyword>
<evidence type="ECO:0000313" key="3">
    <source>
        <dbReference type="Proteomes" id="UP000838821"/>
    </source>
</evidence>
<feature type="region of interest" description="Disordered" evidence="1">
    <location>
        <begin position="1"/>
        <end position="28"/>
    </location>
</feature>
<dbReference type="EMBL" id="CAKMMW010000019">
    <property type="protein sequence ID" value="CAH1220363.1"/>
    <property type="molecule type" value="Genomic_DNA"/>
</dbReference>
<evidence type="ECO:0000313" key="2">
    <source>
        <dbReference type="EMBL" id="CAH1220363.1"/>
    </source>
</evidence>
<sequence length="59" mass="6874">MGSRWPDNHSSAVKKESRRVTSNKNRLKSSLQRSKFGIIYNDKIIKTYGNILISHENRL</sequence>
<name>A0ABN8H092_9BACL</name>
<organism evidence="2 3">
    <name type="scientific">Paenibacillus allorhizoplanae</name>
    <dbReference type="NCBI Taxonomy" id="2905648"/>
    <lineage>
        <taxon>Bacteria</taxon>
        <taxon>Bacillati</taxon>
        <taxon>Bacillota</taxon>
        <taxon>Bacilli</taxon>
        <taxon>Bacillales</taxon>
        <taxon>Paenibacillaceae</taxon>
        <taxon>Paenibacillus</taxon>
    </lineage>
</organism>
<reference evidence="2" key="1">
    <citation type="submission" date="2022-01" db="EMBL/GenBank/DDBJ databases">
        <authorList>
            <person name="Criscuolo A."/>
        </authorList>
    </citation>
    <scope>NUCLEOTIDE SEQUENCE</scope>
    <source>
        <strain evidence="2">CIP111891</strain>
    </source>
</reference>
<protein>
    <submittedName>
        <fullName evidence="2">Uncharacterized protein</fullName>
    </submittedName>
</protein>
<dbReference type="Proteomes" id="UP000838821">
    <property type="component" value="Unassembled WGS sequence"/>
</dbReference>
<comment type="caution">
    <text evidence="2">The sequence shown here is derived from an EMBL/GenBank/DDBJ whole genome shotgun (WGS) entry which is preliminary data.</text>
</comment>
<accession>A0ABN8H092</accession>
<gene>
    <name evidence="2" type="ORF">PAECIP111891_05006</name>
</gene>